<dbReference type="AlphaFoldDB" id="A0AA48KA45"/>
<evidence type="ECO:0000313" key="3">
    <source>
        <dbReference type="Proteomes" id="UP001238179"/>
    </source>
</evidence>
<keyword evidence="3" id="KW-1185">Reference proteome</keyword>
<dbReference type="InterPro" id="IPR050229">
    <property type="entry name" value="GlpE_sulfurtransferase"/>
</dbReference>
<name>A0AA48KA45_9BACT</name>
<dbReference type="PROSITE" id="PS50206">
    <property type="entry name" value="RHODANESE_3"/>
    <property type="match status" value="1"/>
</dbReference>
<dbReference type="SMART" id="SM00450">
    <property type="entry name" value="RHOD"/>
    <property type="match status" value="1"/>
</dbReference>
<dbReference type="PANTHER" id="PTHR43031">
    <property type="entry name" value="FAD-DEPENDENT OXIDOREDUCTASE"/>
    <property type="match status" value="1"/>
</dbReference>
<organism evidence="2 3">
    <name type="scientific">Mesoterricola silvestris</name>
    <dbReference type="NCBI Taxonomy" id="2927979"/>
    <lineage>
        <taxon>Bacteria</taxon>
        <taxon>Pseudomonadati</taxon>
        <taxon>Acidobacteriota</taxon>
        <taxon>Holophagae</taxon>
        <taxon>Holophagales</taxon>
        <taxon>Holophagaceae</taxon>
        <taxon>Mesoterricola</taxon>
    </lineage>
</organism>
<feature type="domain" description="Rhodanese" evidence="1">
    <location>
        <begin position="8"/>
        <end position="86"/>
    </location>
</feature>
<gene>
    <name evidence="2" type="ORF">METEAL_03270</name>
</gene>
<dbReference type="SUPFAM" id="SSF52821">
    <property type="entry name" value="Rhodanese/Cell cycle control phosphatase"/>
    <property type="match status" value="1"/>
</dbReference>
<dbReference type="Pfam" id="PF00581">
    <property type="entry name" value="Rhodanese"/>
    <property type="match status" value="1"/>
</dbReference>
<evidence type="ECO:0000259" key="1">
    <source>
        <dbReference type="PROSITE" id="PS50206"/>
    </source>
</evidence>
<reference evidence="3" key="1">
    <citation type="journal article" date="2023" name="Int. J. Syst. Evol. Microbiol.">
        <title>Mesoterricola silvestris gen. nov., sp. nov., Mesoterricola sediminis sp. nov., Geothrix oryzae sp. nov., Geothrix edaphica sp. nov., Geothrix rubra sp. nov., and Geothrix limicola sp. nov., six novel members of Acidobacteriota isolated from soils.</title>
        <authorList>
            <person name="Itoh H."/>
            <person name="Sugisawa Y."/>
            <person name="Mise K."/>
            <person name="Xu Z."/>
            <person name="Kuniyasu M."/>
            <person name="Ushijima N."/>
            <person name="Kawano K."/>
            <person name="Kobayashi E."/>
            <person name="Shiratori Y."/>
            <person name="Masuda Y."/>
            <person name="Senoo K."/>
        </authorList>
    </citation>
    <scope>NUCLEOTIDE SEQUENCE [LARGE SCALE GENOMIC DNA]</scope>
    <source>
        <strain evidence="3">W79</strain>
    </source>
</reference>
<proteinExistence type="predicted"/>
<dbReference type="EMBL" id="AP027080">
    <property type="protein sequence ID" value="BDU71153.1"/>
    <property type="molecule type" value="Genomic_DNA"/>
</dbReference>
<protein>
    <recommendedName>
        <fullName evidence="1">Rhodanese domain-containing protein</fullName>
    </recommendedName>
</protein>
<dbReference type="KEGG" id="msil:METEAL_03270"/>
<dbReference type="PANTHER" id="PTHR43031:SF1">
    <property type="entry name" value="PYRIDINE NUCLEOTIDE-DISULPHIDE OXIDOREDUCTASE"/>
    <property type="match status" value="1"/>
</dbReference>
<dbReference type="CDD" id="cd00158">
    <property type="entry name" value="RHOD"/>
    <property type="match status" value="1"/>
</dbReference>
<dbReference type="InterPro" id="IPR036873">
    <property type="entry name" value="Rhodanese-like_dom_sf"/>
</dbReference>
<sequence length="87" mass="9293">MGDFDQLKAAGAQLVDVRTPAEFGQGSVPGSVNIPLDQLQLRVAEIDPRIPVIVFCASGGRSAMAKQFLEREGCSEVHNAGPWTNLL</sequence>
<dbReference type="RefSeq" id="WP_316414040.1">
    <property type="nucleotide sequence ID" value="NZ_AP027080.1"/>
</dbReference>
<dbReference type="Gene3D" id="3.40.250.10">
    <property type="entry name" value="Rhodanese-like domain"/>
    <property type="match status" value="1"/>
</dbReference>
<dbReference type="Proteomes" id="UP001238179">
    <property type="component" value="Chromosome"/>
</dbReference>
<dbReference type="InterPro" id="IPR001763">
    <property type="entry name" value="Rhodanese-like_dom"/>
</dbReference>
<accession>A0AA48KA45</accession>
<evidence type="ECO:0000313" key="2">
    <source>
        <dbReference type="EMBL" id="BDU71153.1"/>
    </source>
</evidence>